<keyword evidence="5 6" id="KW-0472">Membrane</keyword>
<feature type="transmembrane region" description="Helical" evidence="6">
    <location>
        <begin position="136"/>
        <end position="155"/>
    </location>
</feature>
<feature type="transmembrane region" description="Helical" evidence="6">
    <location>
        <begin position="78"/>
        <end position="98"/>
    </location>
</feature>
<evidence type="ECO:0000313" key="7">
    <source>
        <dbReference type="EMBL" id="SVB62047.1"/>
    </source>
</evidence>
<feature type="transmembrane region" description="Helical" evidence="6">
    <location>
        <begin position="234"/>
        <end position="255"/>
    </location>
</feature>
<feature type="transmembrane region" description="Helical" evidence="6">
    <location>
        <begin position="316"/>
        <end position="335"/>
    </location>
</feature>
<dbReference type="EMBL" id="UINC01049819">
    <property type="protein sequence ID" value="SVB62047.1"/>
    <property type="molecule type" value="Genomic_DNA"/>
</dbReference>
<keyword evidence="4 6" id="KW-1133">Transmembrane helix</keyword>
<feature type="non-terminal residue" evidence="7">
    <location>
        <position position="1"/>
    </location>
</feature>
<evidence type="ECO:0008006" key="8">
    <source>
        <dbReference type="Google" id="ProtNLM"/>
    </source>
</evidence>
<protein>
    <recommendedName>
        <fullName evidence="8">ABC transporter permease</fullName>
    </recommendedName>
</protein>
<feature type="transmembrane region" description="Helical" evidence="6">
    <location>
        <begin position="186"/>
        <end position="205"/>
    </location>
</feature>
<feature type="transmembrane region" description="Helical" evidence="6">
    <location>
        <begin position="104"/>
        <end position="124"/>
    </location>
</feature>
<comment type="subcellular location">
    <subcellularLocation>
        <location evidence="1">Cell membrane</location>
        <topology evidence="1">Multi-pass membrane protein</topology>
    </subcellularLocation>
</comment>
<reference evidence="7" key="1">
    <citation type="submission" date="2018-05" db="EMBL/GenBank/DDBJ databases">
        <authorList>
            <person name="Lanie J.A."/>
            <person name="Ng W.-L."/>
            <person name="Kazmierczak K.M."/>
            <person name="Andrzejewski T.M."/>
            <person name="Davidsen T.M."/>
            <person name="Wayne K.J."/>
            <person name="Tettelin H."/>
            <person name="Glass J.I."/>
            <person name="Rusch D."/>
            <person name="Podicherti R."/>
            <person name="Tsui H.-C.T."/>
            <person name="Winkler M.E."/>
        </authorList>
    </citation>
    <scope>NUCLEOTIDE SEQUENCE</scope>
</reference>
<name>A0A382FIT2_9ZZZZ</name>
<sequence length="347" mass="36965">KGITGSIYYYSTAVLVSMVFVSILLALFKIPIFETYTLLITGSLGSMTKLGDTLMVSVPLIIASASLVITFRAGLWNIGVEGQIIAGAVAASFIAREIHMSPGLLLPTMIVAGFLGGGFWGLLVGLLKVKGGVNEIFGGLGLDFVATGLVVYLVIGPWSRKGIASTSGTEPFQDNAWFPTIEGFRLSPLAVSISLLVVLMVLFVFNRTQFGLRLRAIGLNPNSSYRFGISTSRYILMAFILGGAVAGLAGVTQVASIHHRLIPSISGGYGFLGILVVLLAGYRPSLVIPIAFFFSMIAIGSIQWQLRLGLHSSLGGVFQGTLVLSVILISAMRLLRQRRELHVKAGE</sequence>
<keyword evidence="2" id="KW-1003">Cell membrane</keyword>
<organism evidence="7">
    <name type="scientific">marine metagenome</name>
    <dbReference type="NCBI Taxonomy" id="408172"/>
    <lineage>
        <taxon>unclassified sequences</taxon>
        <taxon>metagenomes</taxon>
        <taxon>ecological metagenomes</taxon>
    </lineage>
</organism>
<evidence type="ECO:0000256" key="2">
    <source>
        <dbReference type="ARBA" id="ARBA00022475"/>
    </source>
</evidence>
<evidence type="ECO:0000256" key="1">
    <source>
        <dbReference type="ARBA" id="ARBA00004651"/>
    </source>
</evidence>
<feature type="transmembrane region" description="Helical" evidence="6">
    <location>
        <begin position="7"/>
        <end position="33"/>
    </location>
</feature>
<dbReference type="Pfam" id="PF02653">
    <property type="entry name" value="BPD_transp_2"/>
    <property type="match status" value="1"/>
</dbReference>
<dbReference type="AlphaFoldDB" id="A0A382FIT2"/>
<proteinExistence type="predicted"/>
<dbReference type="GO" id="GO:0022857">
    <property type="term" value="F:transmembrane transporter activity"/>
    <property type="evidence" value="ECO:0007669"/>
    <property type="project" value="InterPro"/>
</dbReference>
<feature type="transmembrane region" description="Helical" evidence="6">
    <location>
        <begin position="286"/>
        <end position="304"/>
    </location>
</feature>
<evidence type="ECO:0000256" key="5">
    <source>
        <dbReference type="ARBA" id="ARBA00023136"/>
    </source>
</evidence>
<dbReference type="PANTHER" id="PTHR47089">
    <property type="entry name" value="ABC TRANSPORTER, PERMEASE PROTEIN"/>
    <property type="match status" value="1"/>
</dbReference>
<evidence type="ECO:0000256" key="3">
    <source>
        <dbReference type="ARBA" id="ARBA00022692"/>
    </source>
</evidence>
<keyword evidence="3 6" id="KW-0812">Transmembrane</keyword>
<feature type="transmembrane region" description="Helical" evidence="6">
    <location>
        <begin position="53"/>
        <end position="71"/>
    </location>
</feature>
<dbReference type="GO" id="GO:0005886">
    <property type="term" value="C:plasma membrane"/>
    <property type="evidence" value="ECO:0007669"/>
    <property type="project" value="UniProtKB-SubCell"/>
</dbReference>
<evidence type="ECO:0000256" key="4">
    <source>
        <dbReference type="ARBA" id="ARBA00022989"/>
    </source>
</evidence>
<gene>
    <name evidence="7" type="ORF">METZ01_LOCUS214901</name>
</gene>
<dbReference type="CDD" id="cd06580">
    <property type="entry name" value="TM_PBP1_transp_TpRbsC_like"/>
    <property type="match status" value="1"/>
</dbReference>
<feature type="transmembrane region" description="Helical" evidence="6">
    <location>
        <begin position="261"/>
        <end position="279"/>
    </location>
</feature>
<dbReference type="PANTHER" id="PTHR47089:SF1">
    <property type="entry name" value="GUANOSINE ABC TRANSPORTER PERMEASE PROTEIN NUPP"/>
    <property type="match status" value="1"/>
</dbReference>
<evidence type="ECO:0000256" key="6">
    <source>
        <dbReference type="SAM" id="Phobius"/>
    </source>
</evidence>
<accession>A0A382FIT2</accession>
<dbReference type="InterPro" id="IPR001851">
    <property type="entry name" value="ABC_transp_permease"/>
</dbReference>